<dbReference type="InterPro" id="IPR050844">
    <property type="entry name" value="Coatomer_complex_subunit"/>
</dbReference>
<accession>B4NKM6</accession>
<proteinExistence type="predicted"/>
<dbReference type="PANTHER" id="PTHR19876">
    <property type="entry name" value="COATOMER"/>
    <property type="match status" value="1"/>
</dbReference>
<comment type="function">
    <text evidence="4">The coatomer is a cytosolic protein complex that binds to dilysine motifs and reversibly associates with Golgi non-clathrin-coated vesicles, which further mediate biosynthetic protein transport from the ER, via the Golgi up to the trans Golgi network. Coatomer complex is required for budding from Golgi membranes, and is essential for the retrograde Golgi-to-ER transport of dilysine-tagged proteins.</text>
</comment>
<feature type="repeat" description="WD" evidence="6">
    <location>
        <begin position="184"/>
        <end position="227"/>
    </location>
</feature>
<dbReference type="AlphaFoldDB" id="B4NKM6"/>
<evidence type="ECO:0000256" key="4">
    <source>
        <dbReference type="ARBA" id="ARBA00025536"/>
    </source>
</evidence>
<dbReference type="OrthoDB" id="2150324at2759"/>
<dbReference type="KEGG" id="dwi:6650314"/>
<dbReference type="PRINTS" id="PR00320">
    <property type="entry name" value="GPROTEINBRPT"/>
</dbReference>
<evidence type="ECO:0000256" key="3">
    <source>
        <dbReference type="ARBA" id="ARBA00022737"/>
    </source>
</evidence>
<gene>
    <name evidence="7" type="primary">Dwil\GK12739</name>
    <name evidence="7" type="ORF">Dwil_GK12739</name>
</gene>
<dbReference type="InParanoid" id="B4NKM6"/>
<dbReference type="GO" id="GO:0006891">
    <property type="term" value="P:intra-Golgi vesicle-mediated transport"/>
    <property type="evidence" value="ECO:0007669"/>
    <property type="project" value="TreeGrafter"/>
</dbReference>
<dbReference type="Pfam" id="PF00400">
    <property type="entry name" value="WD40"/>
    <property type="match status" value="5"/>
</dbReference>
<organism evidence="7 8">
    <name type="scientific">Drosophila willistoni</name>
    <name type="common">Fruit fly</name>
    <dbReference type="NCBI Taxonomy" id="7260"/>
    <lineage>
        <taxon>Eukaryota</taxon>
        <taxon>Metazoa</taxon>
        <taxon>Ecdysozoa</taxon>
        <taxon>Arthropoda</taxon>
        <taxon>Hexapoda</taxon>
        <taxon>Insecta</taxon>
        <taxon>Pterygota</taxon>
        <taxon>Neoptera</taxon>
        <taxon>Endopterygota</taxon>
        <taxon>Diptera</taxon>
        <taxon>Brachycera</taxon>
        <taxon>Muscomorpha</taxon>
        <taxon>Ephydroidea</taxon>
        <taxon>Drosophilidae</taxon>
        <taxon>Drosophila</taxon>
        <taxon>Sophophora</taxon>
    </lineage>
</organism>
<evidence type="ECO:0000313" key="8">
    <source>
        <dbReference type="Proteomes" id="UP000007798"/>
    </source>
</evidence>
<dbReference type="STRING" id="7260.B4NKM6"/>
<dbReference type="SMR" id="B4NKM6"/>
<feature type="repeat" description="WD" evidence="6">
    <location>
        <begin position="141"/>
        <end position="183"/>
    </location>
</feature>
<keyword evidence="3" id="KW-0677">Repeat</keyword>
<dbReference type="GO" id="GO:0030126">
    <property type="term" value="C:COPI vesicle coat"/>
    <property type="evidence" value="ECO:0007669"/>
    <property type="project" value="TreeGrafter"/>
</dbReference>
<protein>
    <recommendedName>
        <fullName evidence="5">Beta'-coat protein</fullName>
    </recommendedName>
</protein>
<dbReference type="GO" id="GO:0006888">
    <property type="term" value="P:endoplasmic reticulum to Golgi vesicle-mediated transport"/>
    <property type="evidence" value="ECO:0007669"/>
    <property type="project" value="TreeGrafter"/>
</dbReference>
<dbReference type="InterPro" id="IPR036322">
    <property type="entry name" value="WD40_repeat_dom_sf"/>
</dbReference>
<dbReference type="PROSITE" id="PS50082">
    <property type="entry name" value="WD_REPEATS_2"/>
    <property type="match status" value="5"/>
</dbReference>
<dbReference type="GO" id="GO:0006890">
    <property type="term" value="P:retrograde vesicle-mediated transport, Golgi to endoplasmic reticulum"/>
    <property type="evidence" value="ECO:0007669"/>
    <property type="project" value="TreeGrafter"/>
</dbReference>
<dbReference type="InterPro" id="IPR015943">
    <property type="entry name" value="WD40/YVTN_repeat-like_dom_sf"/>
</dbReference>
<evidence type="ECO:0000256" key="1">
    <source>
        <dbReference type="ARBA" id="ARBA00004347"/>
    </source>
</evidence>
<name>B4NKM6_DROWI</name>
<dbReference type="InterPro" id="IPR020472">
    <property type="entry name" value="WD40_PAC1"/>
</dbReference>
<evidence type="ECO:0000256" key="6">
    <source>
        <dbReference type="PROSITE-ProRule" id="PRU00221"/>
    </source>
</evidence>
<feature type="repeat" description="WD" evidence="6">
    <location>
        <begin position="63"/>
        <end position="97"/>
    </location>
</feature>
<dbReference type="PhylomeDB" id="B4NKM6"/>
<evidence type="ECO:0000256" key="5">
    <source>
        <dbReference type="ARBA" id="ARBA00032920"/>
    </source>
</evidence>
<reference evidence="7 8" key="1">
    <citation type="journal article" date="2007" name="Nature">
        <title>Evolution of genes and genomes on the Drosophila phylogeny.</title>
        <authorList>
            <consortium name="Drosophila 12 Genomes Consortium"/>
            <person name="Clark A.G."/>
            <person name="Eisen M.B."/>
            <person name="Smith D.R."/>
            <person name="Bergman C.M."/>
            <person name="Oliver B."/>
            <person name="Markow T.A."/>
            <person name="Kaufman T.C."/>
            <person name="Kellis M."/>
            <person name="Gelbart W."/>
            <person name="Iyer V.N."/>
            <person name="Pollard D.A."/>
            <person name="Sackton T.B."/>
            <person name="Larracuente A.M."/>
            <person name="Singh N.D."/>
            <person name="Abad J.P."/>
            <person name="Abt D.N."/>
            <person name="Adryan B."/>
            <person name="Aguade M."/>
            <person name="Akashi H."/>
            <person name="Anderson W.W."/>
            <person name="Aquadro C.F."/>
            <person name="Ardell D.H."/>
            <person name="Arguello R."/>
            <person name="Artieri C.G."/>
            <person name="Barbash D.A."/>
            <person name="Barker D."/>
            <person name="Barsanti P."/>
            <person name="Batterham P."/>
            <person name="Batzoglou S."/>
            <person name="Begun D."/>
            <person name="Bhutkar A."/>
            <person name="Blanco E."/>
            <person name="Bosak S.A."/>
            <person name="Bradley R.K."/>
            <person name="Brand A.D."/>
            <person name="Brent M.R."/>
            <person name="Brooks A.N."/>
            <person name="Brown R.H."/>
            <person name="Butlin R.K."/>
            <person name="Caggese C."/>
            <person name="Calvi B.R."/>
            <person name="Bernardo de Carvalho A."/>
            <person name="Caspi A."/>
            <person name="Castrezana S."/>
            <person name="Celniker S.E."/>
            <person name="Chang J.L."/>
            <person name="Chapple C."/>
            <person name="Chatterji S."/>
            <person name="Chinwalla A."/>
            <person name="Civetta A."/>
            <person name="Clifton S.W."/>
            <person name="Comeron J.M."/>
            <person name="Costello J.C."/>
            <person name="Coyne J.A."/>
            <person name="Daub J."/>
            <person name="David R.G."/>
            <person name="Delcher A.L."/>
            <person name="Delehaunty K."/>
            <person name="Do C.B."/>
            <person name="Ebling H."/>
            <person name="Edwards K."/>
            <person name="Eickbush T."/>
            <person name="Evans J.D."/>
            <person name="Filipski A."/>
            <person name="Findeiss S."/>
            <person name="Freyhult E."/>
            <person name="Fulton L."/>
            <person name="Fulton R."/>
            <person name="Garcia A.C."/>
            <person name="Gardiner A."/>
            <person name="Garfield D.A."/>
            <person name="Garvin B.E."/>
            <person name="Gibson G."/>
            <person name="Gilbert D."/>
            <person name="Gnerre S."/>
            <person name="Godfrey J."/>
            <person name="Good R."/>
            <person name="Gotea V."/>
            <person name="Gravely B."/>
            <person name="Greenberg A.J."/>
            <person name="Griffiths-Jones S."/>
            <person name="Gross S."/>
            <person name="Guigo R."/>
            <person name="Gustafson E.A."/>
            <person name="Haerty W."/>
            <person name="Hahn M.W."/>
            <person name="Halligan D.L."/>
            <person name="Halpern A.L."/>
            <person name="Halter G.M."/>
            <person name="Han M.V."/>
            <person name="Heger A."/>
            <person name="Hillier L."/>
            <person name="Hinrichs A.S."/>
            <person name="Holmes I."/>
            <person name="Hoskins R.A."/>
            <person name="Hubisz M.J."/>
            <person name="Hultmark D."/>
            <person name="Huntley M.A."/>
            <person name="Jaffe D.B."/>
            <person name="Jagadeeshan S."/>
            <person name="Jeck W.R."/>
            <person name="Johnson J."/>
            <person name="Jones C.D."/>
            <person name="Jordan W.C."/>
            <person name="Karpen G.H."/>
            <person name="Kataoka E."/>
            <person name="Keightley P.D."/>
            <person name="Kheradpour P."/>
            <person name="Kirkness E.F."/>
            <person name="Koerich L.B."/>
            <person name="Kristiansen K."/>
            <person name="Kudrna D."/>
            <person name="Kulathinal R.J."/>
            <person name="Kumar S."/>
            <person name="Kwok R."/>
            <person name="Lander E."/>
            <person name="Langley C.H."/>
            <person name="Lapoint R."/>
            <person name="Lazzaro B.P."/>
            <person name="Lee S.J."/>
            <person name="Levesque L."/>
            <person name="Li R."/>
            <person name="Lin C.F."/>
            <person name="Lin M.F."/>
            <person name="Lindblad-Toh K."/>
            <person name="Llopart A."/>
            <person name="Long M."/>
            <person name="Low L."/>
            <person name="Lozovsky E."/>
            <person name="Lu J."/>
            <person name="Luo M."/>
            <person name="Machado C.A."/>
            <person name="Makalowski W."/>
            <person name="Marzo M."/>
            <person name="Matsuda M."/>
            <person name="Matzkin L."/>
            <person name="McAllister B."/>
            <person name="McBride C.S."/>
            <person name="McKernan B."/>
            <person name="McKernan K."/>
            <person name="Mendez-Lago M."/>
            <person name="Minx P."/>
            <person name="Mollenhauer M.U."/>
            <person name="Montooth K."/>
            <person name="Mount S.M."/>
            <person name="Mu X."/>
            <person name="Myers E."/>
            <person name="Negre B."/>
            <person name="Newfeld S."/>
            <person name="Nielsen R."/>
            <person name="Noor M.A."/>
            <person name="O'Grady P."/>
            <person name="Pachter L."/>
            <person name="Papaceit M."/>
            <person name="Parisi M.J."/>
            <person name="Parisi M."/>
            <person name="Parts L."/>
            <person name="Pedersen J.S."/>
            <person name="Pesole G."/>
            <person name="Phillippy A.M."/>
            <person name="Ponting C.P."/>
            <person name="Pop M."/>
            <person name="Porcelli D."/>
            <person name="Powell J.R."/>
            <person name="Prohaska S."/>
            <person name="Pruitt K."/>
            <person name="Puig M."/>
            <person name="Quesneville H."/>
            <person name="Ram K.R."/>
            <person name="Rand D."/>
            <person name="Rasmussen M.D."/>
            <person name="Reed L.K."/>
            <person name="Reenan R."/>
            <person name="Reily A."/>
            <person name="Remington K.A."/>
            <person name="Rieger T.T."/>
            <person name="Ritchie M.G."/>
            <person name="Robin C."/>
            <person name="Rogers Y.H."/>
            <person name="Rohde C."/>
            <person name="Rozas J."/>
            <person name="Rubenfield M.J."/>
            <person name="Ruiz A."/>
            <person name="Russo S."/>
            <person name="Salzberg S.L."/>
            <person name="Sanchez-Gracia A."/>
            <person name="Saranga D.J."/>
            <person name="Sato H."/>
            <person name="Schaeffer S.W."/>
            <person name="Schatz M.C."/>
            <person name="Schlenke T."/>
            <person name="Schwartz R."/>
            <person name="Segarra C."/>
            <person name="Singh R.S."/>
            <person name="Sirot L."/>
            <person name="Sirota M."/>
            <person name="Sisneros N.B."/>
            <person name="Smith C.D."/>
            <person name="Smith T.F."/>
            <person name="Spieth J."/>
            <person name="Stage D.E."/>
            <person name="Stark A."/>
            <person name="Stephan W."/>
            <person name="Strausberg R.L."/>
            <person name="Strempel S."/>
            <person name="Sturgill D."/>
            <person name="Sutton G."/>
            <person name="Sutton G.G."/>
            <person name="Tao W."/>
            <person name="Teichmann S."/>
            <person name="Tobari Y.N."/>
            <person name="Tomimura Y."/>
            <person name="Tsolas J.M."/>
            <person name="Valente V.L."/>
            <person name="Venter E."/>
            <person name="Venter J.C."/>
            <person name="Vicario S."/>
            <person name="Vieira F.G."/>
            <person name="Vilella A.J."/>
            <person name="Villasante A."/>
            <person name="Walenz B."/>
            <person name="Wang J."/>
            <person name="Wasserman M."/>
            <person name="Watts T."/>
            <person name="Wilson D."/>
            <person name="Wilson R.K."/>
            <person name="Wing R.A."/>
            <person name="Wolfner M.F."/>
            <person name="Wong A."/>
            <person name="Wong G.K."/>
            <person name="Wu C.I."/>
            <person name="Wu G."/>
            <person name="Yamamoto D."/>
            <person name="Yang H.P."/>
            <person name="Yang S.P."/>
            <person name="Yorke J.A."/>
            <person name="Yoshida K."/>
            <person name="Zdobnov E."/>
            <person name="Zhang P."/>
            <person name="Zhang Y."/>
            <person name="Zimin A.V."/>
            <person name="Baldwin J."/>
            <person name="Abdouelleil A."/>
            <person name="Abdulkadir J."/>
            <person name="Abebe A."/>
            <person name="Abera B."/>
            <person name="Abreu J."/>
            <person name="Acer S.C."/>
            <person name="Aftuck L."/>
            <person name="Alexander A."/>
            <person name="An P."/>
            <person name="Anderson E."/>
            <person name="Anderson S."/>
            <person name="Arachi H."/>
            <person name="Azer M."/>
            <person name="Bachantsang P."/>
            <person name="Barry A."/>
            <person name="Bayul T."/>
            <person name="Berlin A."/>
            <person name="Bessette D."/>
            <person name="Bloom T."/>
            <person name="Blye J."/>
            <person name="Boguslavskiy L."/>
            <person name="Bonnet C."/>
            <person name="Boukhgalter B."/>
            <person name="Bourzgui I."/>
            <person name="Brown A."/>
            <person name="Cahill P."/>
            <person name="Channer S."/>
            <person name="Cheshatsang Y."/>
            <person name="Chuda L."/>
            <person name="Citroen M."/>
            <person name="Collymore A."/>
            <person name="Cooke P."/>
            <person name="Costello M."/>
            <person name="D'Aco K."/>
            <person name="Daza R."/>
            <person name="De Haan G."/>
            <person name="DeGray S."/>
            <person name="DeMaso C."/>
            <person name="Dhargay N."/>
            <person name="Dooley K."/>
            <person name="Dooley E."/>
            <person name="Doricent M."/>
            <person name="Dorje P."/>
            <person name="Dorjee K."/>
            <person name="Dupes A."/>
            <person name="Elong R."/>
            <person name="Falk J."/>
            <person name="Farina A."/>
            <person name="Faro S."/>
            <person name="Ferguson D."/>
            <person name="Fisher S."/>
            <person name="Foley C.D."/>
            <person name="Franke A."/>
            <person name="Friedrich D."/>
            <person name="Gadbois L."/>
            <person name="Gearin G."/>
            <person name="Gearin C.R."/>
            <person name="Giannoukos G."/>
            <person name="Goode T."/>
            <person name="Graham J."/>
            <person name="Grandbois E."/>
            <person name="Grewal S."/>
            <person name="Gyaltsen K."/>
            <person name="Hafez N."/>
            <person name="Hagos B."/>
            <person name="Hall J."/>
            <person name="Henson C."/>
            <person name="Hollinger A."/>
            <person name="Honan T."/>
            <person name="Huard M.D."/>
            <person name="Hughes L."/>
            <person name="Hurhula B."/>
            <person name="Husby M.E."/>
            <person name="Kamat A."/>
            <person name="Kanga B."/>
            <person name="Kashin S."/>
            <person name="Khazanovich D."/>
            <person name="Kisner P."/>
            <person name="Lance K."/>
            <person name="Lara M."/>
            <person name="Lee W."/>
            <person name="Lennon N."/>
            <person name="Letendre F."/>
            <person name="LeVine R."/>
            <person name="Lipovsky A."/>
            <person name="Liu X."/>
            <person name="Liu J."/>
            <person name="Liu S."/>
            <person name="Lokyitsang T."/>
            <person name="Lokyitsang Y."/>
            <person name="Lubonja R."/>
            <person name="Lui A."/>
            <person name="MacDonald P."/>
            <person name="Magnisalis V."/>
            <person name="Maru K."/>
            <person name="Matthews C."/>
            <person name="McCusker W."/>
            <person name="McDonough S."/>
            <person name="Mehta T."/>
            <person name="Meldrim J."/>
            <person name="Meneus L."/>
            <person name="Mihai O."/>
            <person name="Mihalev A."/>
            <person name="Mihova T."/>
            <person name="Mittelman R."/>
            <person name="Mlenga V."/>
            <person name="Montmayeur A."/>
            <person name="Mulrain L."/>
            <person name="Navidi A."/>
            <person name="Naylor J."/>
            <person name="Negash T."/>
            <person name="Nguyen T."/>
            <person name="Nguyen N."/>
            <person name="Nicol R."/>
            <person name="Norbu C."/>
            <person name="Norbu N."/>
            <person name="Novod N."/>
            <person name="O'Neill B."/>
            <person name="Osman S."/>
            <person name="Markiewicz E."/>
            <person name="Oyono O.L."/>
            <person name="Patti C."/>
            <person name="Phunkhang P."/>
            <person name="Pierre F."/>
            <person name="Priest M."/>
            <person name="Raghuraman S."/>
            <person name="Rege F."/>
            <person name="Reyes R."/>
            <person name="Rise C."/>
            <person name="Rogov P."/>
            <person name="Ross K."/>
            <person name="Ryan E."/>
            <person name="Settipalli S."/>
            <person name="Shea T."/>
            <person name="Sherpa N."/>
            <person name="Shi L."/>
            <person name="Shih D."/>
            <person name="Sparrow T."/>
            <person name="Spaulding J."/>
            <person name="Stalker J."/>
            <person name="Stange-Thomann N."/>
            <person name="Stavropoulos S."/>
            <person name="Stone C."/>
            <person name="Strader C."/>
            <person name="Tesfaye S."/>
            <person name="Thomson T."/>
            <person name="Thoulutsang Y."/>
            <person name="Thoulutsang D."/>
            <person name="Topham K."/>
            <person name="Topping I."/>
            <person name="Tsamla T."/>
            <person name="Vassiliev H."/>
            <person name="Vo A."/>
            <person name="Wangchuk T."/>
            <person name="Wangdi T."/>
            <person name="Weiand M."/>
            <person name="Wilkinson J."/>
            <person name="Wilson A."/>
            <person name="Yadav S."/>
            <person name="Young G."/>
            <person name="Yu Q."/>
            <person name="Zembek L."/>
            <person name="Zhong D."/>
            <person name="Zimmer A."/>
            <person name="Zwirko Z."/>
            <person name="Jaffe D.B."/>
            <person name="Alvarez P."/>
            <person name="Brockman W."/>
            <person name="Butler J."/>
            <person name="Chin C."/>
            <person name="Gnerre S."/>
            <person name="Grabherr M."/>
            <person name="Kleber M."/>
            <person name="Mauceli E."/>
            <person name="MacCallum I."/>
        </authorList>
    </citation>
    <scope>NUCLEOTIDE SEQUENCE [LARGE SCALE GENOMIC DNA]</scope>
    <source>
        <strain evidence="8">Tucson 14030-0811.24</strain>
    </source>
</reference>
<dbReference type="SUPFAM" id="SSF50978">
    <property type="entry name" value="WD40 repeat-like"/>
    <property type="match status" value="1"/>
</dbReference>
<dbReference type="SMART" id="SM00320">
    <property type="entry name" value="WD40"/>
    <property type="match status" value="5"/>
</dbReference>
<dbReference type="GO" id="GO:0006886">
    <property type="term" value="P:intracellular protein transport"/>
    <property type="evidence" value="ECO:0007669"/>
    <property type="project" value="TreeGrafter"/>
</dbReference>
<sequence length="309" mass="35217">MSLKLNIKQHLSVPSDRVKCIDLLCHPSAEPWMLCALHNGHVLIINYQTQQIVEDFEVCAKPVRCAKFIERKNWIVTGSDDGMIRIYDVKSLAPIHSFKGHSDFVRSIIVHPELPLLLTCSDDSLIKLWNWDKQWSCDQVFEGHSHYVMQIAFNPKDFNTFASASLDKTVKTWQLDSNVANLTLEGHKKGVNCVNYYHTPTESFLISGGDDYVVKIWNPKNNSCVQTLGGHSDNVTAVALHKELPIVFTGSEDGTFRIWRLDMEKQTHYLESCIDYGLKRLWTIANHFNNVDLALGFDEGSIIIKVQQE</sequence>
<dbReference type="InterPro" id="IPR001680">
    <property type="entry name" value="WD40_rpt"/>
</dbReference>
<feature type="repeat" description="WD" evidence="6">
    <location>
        <begin position="228"/>
        <end position="269"/>
    </location>
</feature>
<dbReference type="Gene3D" id="2.130.10.10">
    <property type="entry name" value="YVTN repeat-like/Quinoprotein amine dehydrogenase"/>
    <property type="match status" value="1"/>
</dbReference>
<keyword evidence="8" id="KW-1185">Reference proteome</keyword>
<comment type="subcellular location">
    <subcellularLocation>
        <location evidence="1">Cytoplasmic vesicle</location>
        <location evidence="1">COPI-coated vesicle membrane</location>
        <topology evidence="1">Peripheral membrane protein</topology>
        <orientation evidence="1">Cytoplasmic side</orientation>
    </subcellularLocation>
</comment>
<keyword evidence="2 6" id="KW-0853">WD repeat</keyword>
<dbReference type="OMA" id="HTNNVCA"/>
<dbReference type="CDD" id="cd00200">
    <property type="entry name" value="WD40"/>
    <property type="match status" value="1"/>
</dbReference>
<evidence type="ECO:0000256" key="2">
    <source>
        <dbReference type="ARBA" id="ARBA00022574"/>
    </source>
</evidence>
<feature type="repeat" description="WD" evidence="6">
    <location>
        <begin position="98"/>
        <end position="130"/>
    </location>
</feature>
<dbReference type="FunFam" id="2.130.10.10:FF:000016">
    <property type="entry name" value="Coatomer alpha subunit, putative"/>
    <property type="match status" value="1"/>
</dbReference>
<dbReference type="PROSITE" id="PS50294">
    <property type="entry name" value="WD_REPEATS_REGION"/>
    <property type="match status" value="4"/>
</dbReference>
<dbReference type="EMBL" id="CH964272">
    <property type="protein sequence ID" value="EDW85198.1"/>
    <property type="molecule type" value="Genomic_DNA"/>
</dbReference>
<dbReference type="eggNOG" id="KOG0276">
    <property type="taxonomic scope" value="Eukaryota"/>
</dbReference>
<dbReference type="Proteomes" id="UP000007798">
    <property type="component" value="Unassembled WGS sequence"/>
</dbReference>
<evidence type="ECO:0000313" key="7">
    <source>
        <dbReference type="EMBL" id="EDW85198.1"/>
    </source>
</evidence>
<dbReference type="HOGENOM" id="CLU_000288_57_31_1"/>
<dbReference type="PANTHER" id="PTHR19876:SF2">
    <property type="entry name" value="COATOMER SUBUNIT BETA"/>
    <property type="match status" value="1"/>
</dbReference>